<dbReference type="InterPro" id="IPR002885">
    <property type="entry name" value="PPR_rpt"/>
</dbReference>
<dbReference type="NCBIfam" id="TIGR00756">
    <property type="entry name" value="PPR"/>
    <property type="match status" value="1"/>
</dbReference>
<accession>A0AAP0F708</accession>
<evidence type="ECO:0000256" key="1">
    <source>
        <dbReference type="ARBA" id="ARBA00007626"/>
    </source>
</evidence>
<dbReference type="PANTHER" id="PTHR47941">
    <property type="entry name" value="PENTATRICOPEPTIDE REPEAT-CONTAINING PROTEIN 3, MITOCHONDRIAL"/>
    <property type="match status" value="1"/>
</dbReference>
<proteinExistence type="inferred from homology"/>
<evidence type="ECO:0000313" key="5">
    <source>
        <dbReference type="Proteomes" id="UP001417504"/>
    </source>
</evidence>
<keyword evidence="5" id="KW-1185">Reference proteome</keyword>
<evidence type="ECO:0000256" key="2">
    <source>
        <dbReference type="ARBA" id="ARBA00022737"/>
    </source>
</evidence>
<organism evidence="4 5">
    <name type="scientific">Stephania japonica</name>
    <dbReference type="NCBI Taxonomy" id="461633"/>
    <lineage>
        <taxon>Eukaryota</taxon>
        <taxon>Viridiplantae</taxon>
        <taxon>Streptophyta</taxon>
        <taxon>Embryophyta</taxon>
        <taxon>Tracheophyta</taxon>
        <taxon>Spermatophyta</taxon>
        <taxon>Magnoliopsida</taxon>
        <taxon>Ranunculales</taxon>
        <taxon>Menispermaceae</taxon>
        <taxon>Menispermoideae</taxon>
        <taxon>Cissampelideae</taxon>
        <taxon>Stephania</taxon>
    </lineage>
</organism>
<feature type="repeat" description="PPR" evidence="3">
    <location>
        <begin position="42"/>
        <end position="74"/>
    </location>
</feature>
<keyword evidence="2" id="KW-0677">Repeat</keyword>
<comment type="caution">
    <text evidence="4">The sequence shown here is derived from an EMBL/GenBank/DDBJ whole genome shotgun (WGS) entry which is preliminary data.</text>
</comment>
<reference evidence="4 5" key="1">
    <citation type="submission" date="2024-01" db="EMBL/GenBank/DDBJ databases">
        <title>Genome assemblies of Stephania.</title>
        <authorList>
            <person name="Yang L."/>
        </authorList>
    </citation>
    <scope>NUCLEOTIDE SEQUENCE [LARGE SCALE GENOMIC DNA]</scope>
    <source>
        <strain evidence="4">QJT</strain>
        <tissue evidence="4">Leaf</tissue>
    </source>
</reference>
<evidence type="ECO:0000256" key="3">
    <source>
        <dbReference type="PROSITE-ProRule" id="PRU00708"/>
    </source>
</evidence>
<evidence type="ECO:0000313" key="4">
    <source>
        <dbReference type="EMBL" id="KAK9103758.1"/>
    </source>
</evidence>
<dbReference type="Proteomes" id="UP001417504">
    <property type="component" value="Unassembled WGS sequence"/>
</dbReference>
<protein>
    <recommendedName>
        <fullName evidence="6">Pentatricopeptide repeat-containing protein</fullName>
    </recommendedName>
</protein>
<evidence type="ECO:0008006" key="6">
    <source>
        <dbReference type="Google" id="ProtNLM"/>
    </source>
</evidence>
<comment type="similarity">
    <text evidence="1">Belongs to the PPR family. P subfamily.</text>
</comment>
<dbReference type="Gene3D" id="1.25.40.10">
    <property type="entry name" value="Tetratricopeptide repeat domain"/>
    <property type="match status" value="1"/>
</dbReference>
<dbReference type="PROSITE" id="PS51375">
    <property type="entry name" value="PPR"/>
    <property type="match status" value="1"/>
</dbReference>
<dbReference type="Pfam" id="PF12854">
    <property type="entry name" value="PPR_1"/>
    <property type="match status" value="1"/>
</dbReference>
<dbReference type="InterPro" id="IPR011990">
    <property type="entry name" value="TPR-like_helical_dom_sf"/>
</dbReference>
<name>A0AAP0F708_9MAGN</name>
<gene>
    <name evidence="4" type="ORF">Sjap_021012</name>
</gene>
<sequence>MMRVMVEAASSNTLLAGLGRDLDLKRMNILLAKMKEMEIKPNVVTFGILIHHLCKMHRVNEALQVLEQMMAVGD</sequence>
<dbReference type="EMBL" id="JBBNAE010000008">
    <property type="protein sequence ID" value="KAK9103758.1"/>
    <property type="molecule type" value="Genomic_DNA"/>
</dbReference>
<dbReference type="AlphaFoldDB" id="A0AAP0F708"/>